<evidence type="ECO:0000313" key="2">
    <source>
        <dbReference type="Proteomes" id="UP000187455"/>
    </source>
</evidence>
<name>A0A1R0GMC9_9FUNG</name>
<gene>
    <name evidence="1" type="ORF">AYI68_g7926</name>
</gene>
<comment type="caution">
    <text evidence="1">The sequence shown here is derived from an EMBL/GenBank/DDBJ whole genome shotgun (WGS) entry which is preliminary data.</text>
</comment>
<protein>
    <submittedName>
        <fullName evidence="1">Uncharacterized protein</fullName>
    </submittedName>
</protein>
<dbReference type="AlphaFoldDB" id="A0A1R0GMC9"/>
<dbReference type="Proteomes" id="UP000187455">
    <property type="component" value="Unassembled WGS sequence"/>
</dbReference>
<organism evidence="1 2">
    <name type="scientific">Smittium mucronatum</name>
    <dbReference type="NCBI Taxonomy" id="133383"/>
    <lineage>
        <taxon>Eukaryota</taxon>
        <taxon>Fungi</taxon>
        <taxon>Fungi incertae sedis</taxon>
        <taxon>Zoopagomycota</taxon>
        <taxon>Kickxellomycotina</taxon>
        <taxon>Harpellomycetes</taxon>
        <taxon>Harpellales</taxon>
        <taxon>Legeriomycetaceae</taxon>
        <taxon>Smittium</taxon>
    </lineage>
</organism>
<keyword evidence="2" id="KW-1185">Reference proteome</keyword>
<reference evidence="1 2" key="1">
    <citation type="journal article" date="2016" name="Mol. Biol. Evol.">
        <title>Genome-Wide Survey of Gut Fungi (Harpellales) Reveals the First Horizontally Transferred Ubiquitin Gene from a Mosquito Host.</title>
        <authorList>
            <person name="Wang Y."/>
            <person name="White M.M."/>
            <person name="Kvist S."/>
            <person name="Moncalvo J.M."/>
        </authorList>
    </citation>
    <scope>NUCLEOTIDE SEQUENCE [LARGE SCALE GENOMIC DNA]</scope>
    <source>
        <strain evidence="1 2">ALG-7-W6</strain>
    </source>
</reference>
<accession>A0A1R0GMC9</accession>
<proteinExistence type="predicted"/>
<dbReference type="EMBL" id="LSSL01007353">
    <property type="protein sequence ID" value="OLY78036.1"/>
    <property type="molecule type" value="Genomic_DNA"/>
</dbReference>
<sequence length="71" mass="8064">MNPWRGVDIYRIRNSQEFCKSGSQRDVGTASFLSTNINTRTYTPHMLIEAPKFLTQSLNGMKTLVVRDLTG</sequence>
<evidence type="ECO:0000313" key="1">
    <source>
        <dbReference type="EMBL" id="OLY78036.1"/>
    </source>
</evidence>